<sequence>MNWSRTTELRREFQQRQRSYNFGDVDHLRVAQLLHERGCNCARRGKGARDVVFALGEAPPGEAGRNGKRGNGKCRATIDSAPPEQARGGRVCFFAQLEINVVLVHHGGGPFRKANRPRRDERAT</sequence>
<accession>A0A5S6QCQ6</accession>
<evidence type="ECO:0000313" key="1">
    <source>
        <dbReference type="Proteomes" id="UP000046395"/>
    </source>
</evidence>
<name>A0A5S6QCQ6_TRIMR</name>
<evidence type="ECO:0000313" key="2">
    <source>
        <dbReference type="WBParaSite" id="TMUE_1000005008.1"/>
    </source>
</evidence>
<dbReference type="AlphaFoldDB" id="A0A5S6QCQ6"/>
<reference evidence="2" key="1">
    <citation type="submission" date="2019-12" db="UniProtKB">
        <authorList>
            <consortium name="WormBaseParasite"/>
        </authorList>
    </citation>
    <scope>IDENTIFICATION</scope>
</reference>
<keyword evidence="1" id="KW-1185">Reference proteome</keyword>
<protein>
    <submittedName>
        <fullName evidence="2">Uncharacterized protein</fullName>
    </submittedName>
</protein>
<dbReference type="WBParaSite" id="TMUE_1000005008.1">
    <property type="protein sequence ID" value="TMUE_1000005008.1"/>
    <property type="gene ID" value="WBGene00299173"/>
</dbReference>
<dbReference type="Proteomes" id="UP000046395">
    <property type="component" value="Unassembled WGS sequence"/>
</dbReference>
<organism evidence="1 2">
    <name type="scientific">Trichuris muris</name>
    <name type="common">Mouse whipworm</name>
    <dbReference type="NCBI Taxonomy" id="70415"/>
    <lineage>
        <taxon>Eukaryota</taxon>
        <taxon>Metazoa</taxon>
        <taxon>Ecdysozoa</taxon>
        <taxon>Nematoda</taxon>
        <taxon>Enoplea</taxon>
        <taxon>Dorylaimia</taxon>
        <taxon>Trichinellida</taxon>
        <taxon>Trichuridae</taxon>
        <taxon>Trichuris</taxon>
    </lineage>
</organism>
<proteinExistence type="predicted"/>